<keyword evidence="6" id="KW-0408">Iron</keyword>
<keyword evidence="5" id="KW-0560">Oxidoreductase</keyword>
<accession>A0A9X2BWQ4</accession>
<dbReference type="InterPro" id="IPR006620">
    <property type="entry name" value="Pro_4_hyd_alph"/>
</dbReference>
<evidence type="ECO:0000259" key="7">
    <source>
        <dbReference type="PROSITE" id="PS51471"/>
    </source>
</evidence>
<feature type="domain" description="Fe2OG dioxygenase" evidence="7">
    <location>
        <begin position="247"/>
        <end position="341"/>
    </location>
</feature>
<keyword evidence="9" id="KW-1185">Reference proteome</keyword>
<evidence type="ECO:0000313" key="8">
    <source>
        <dbReference type="EMBL" id="MCK8785204.1"/>
    </source>
</evidence>
<evidence type="ECO:0000256" key="1">
    <source>
        <dbReference type="ARBA" id="ARBA00001961"/>
    </source>
</evidence>
<name>A0A9X2BWQ4_9PROT</name>
<proteinExistence type="predicted"/>
<dbReference type="EMBL" id="JALPRX010000052">
    <property type="protein sequence ID" value="MCK8785204.1"/>
    <property type="molecule type" value="Genomic_DNA"/>
</dbReference>
<dbReference type="Pfam" id="PF13640">
    <property type="entry name" value="2OG-FeII_Oxy_3"/>
    <property type="match status" value="1"/>
</dbReference>
<evidence type="ECO:0000256" key="4">
    <source>
        <dbReference type="ARBA" id="ARBA00022964"/>
    </source>
</evidence>
<dbReference type="InterPro" id="IPR044862">
    <property type="entry name" value="Pro_4_hyd_alph_FE2OG_OXY"/>
</dbReference>
<comment type="caution">
    <text evidence="8">The sequence shown here is derived from an EMBL/GenBank/DDBJ whole genome shotgun (WGS) entry which is preliminary data.</text>
</comment>
<dbReference type="GO" id="GO:0031418">
    <property type="term" value="F:L-ascorbic acid binding"/>
    <property type="evidence" value="ECO:0007669"/>
    <property type="project" value="UniProtKB-KW"/>
</dbReference>
<keyword evidence="3" id="KW-0847">Vitamin C</keyword>
<dbReference type="Pfam" id="PF08534">
    <property type="entry name" value="Redoxin"/>
    <property type="match status" value="1"/>
</dbReference>
<dbReference type="InterPro" id="IPR013740">
    <property type="entry name" value="Redoxin"/>
</dbReference>
<dbReference type="AlphaFoldDB" id="A0A9X2BWQ4"/>
<dbReference type="Proteomes" id="UP001139516">
    <property type="component" value="Unassembled WGS sequence"/>
</dbReference>
<dbReference type="Gene3D" id="3.40.30.10">
    <property type="entry name" value="Glutaredoxin"/>
    <property type="match status" value="1"/>
</dbReference>
<evidence type="ECO:0000313" key="9">
    <source>
        <dbReference type="Proteomes" id="UP001139516"/>
    </source>
</evidence>
<organism evidence="8 9">
    <name type="scientific">Roseomonas acroporae</name>
    <dbReference type="NCBI Taxonomy" id="2937791"/>
    <lineage>
        <taxon>Bacteria</taxon>
        <taxon>Pseudomonadati</taxon>
        <taxon>Pseudomonadota</taxon>
        <taxon>Alphaproteobacteria</taxon>
        <taxon>Acetobacterales</taxon>
        <taxon>Roseomonadaceae</taxon>
        <taxon>Roseomonas</taxon>
    </lineage>
</organism>
<sequence>MQNTLVPGDPAPWFATTTVGGKRLSFDGLAGRYVLLALLGSLSHPPCAEAMERLRRAGQDLFADTDRAVACVVLTAPDRAPGAREPAGEGPTVLLDSNLAISRRYGALGPAPGDGEPVYTPLALLLDTALRVLEVAPIDALERLLHRLAALPPPHEGAVPAPVLVVPGVFEPEFCRDLIARHAAGGSVPSGFMREVGGRTVEVHDPKFKVRRDHMVEDAPTQGLLGTRLSRFLVPMIRRAFQFTPTRIERYLIACYTAEEGGHFRAHRDNTTRGTAHRRFAVSINLNDGFEGGDLRFPEFGPRLYRAPPGGAVVFSCTLLHEATPVTAGRRYAFLPFLYDEEAARIREANRGFIGPAEDRPAAG</sequence>
<comment type="cofactor">
    <cofactor evidence="1">
        <name>L-ascorbate</name>
        <dbReference type="ChEBI" id="CHEBI:38290"/>
    </cofactor>
</comment>
<dbReference type="GO" id="GO:0016705">
    <property type="term" value="F:oxidoreductase activity, acting on paired donors, with incorporation or reduction of molecular oxygen"/>
    <property type="evidence" value="ECO:0007669"/>
    <property type="project" value="InterPro"/>
</dbReference>
<protein>
    <submittedName>
        <fullName evidence="8">2OG-Fe(II) oxygenase</fullName>
    </submittedName>
</protein>
<evidence type="ECO:0000256" key="5">
    <source>
        <dbReference type="ARBA" id="ARBA00023002"/>
    </source>
</evidence>
<evidence type="ECO:0000256" key="2">
    <source>
        <dbReference type="ARBA" id="ARBA00022723"/>
    </source>
</evidence>
<dbReference type="GO" id="GO:0051213">
    <property type="term" value="F:dioxygenase activity"/>
    <property type="evidence" value="ECO:0007669"/>
    <property type="project" value="UniProtKB-KW"/>
</dbReference>
<dbReference type="InterPro" id="IPR005123">
    <property type="entry name" value="Oxoglu/Fe-dep_dioxygenase_dom"/>
</dbReference>
<evidence type="ECO:0000256" key="3">
    <source>
        <dbReference type="ARBA" id="ARBA00022896"/>
    </source>
</evidence>
<keyword evidence="4" id="KW-0223">Dioxygenase</keyword>
<reference evidence="8" key="1">
    <citation type="submission" date="2022-04" db="EMBL/GenBank/DDBJ databases">
        <title>Roseomonas acroporae sp. nov., isolated from coral Acropora digitifera.</title>
        <authorList>
            <person name="Sun H."/>
        </authorList>
    </citation>
    <scope>NUCLEOTIDE SEQUENCE</scope>
    <source>
        <strain evidence="8">NAR14</strain>
    </source>
</reference>
<dbReference type="Gene3D" id="2.60.120.620">
    <property type="entry name" value="q2cbj1_9rhob like domain"/>
    <property type="match status" value="1"/>
</dbReference>
<gene>
    <name evidence="8" type="ORF">M0638_12495</name>
</gene>
<keyword evidence="2" id="KW-0479">Metal-binding</keyword>
<dbReference type="InterPro" id="IPR036249">
    <property type="entry name" value="Thioredoxin-like_sf"/>
</dbReference>
<dbReference type="SUPFAM" id="SSF52833">
    <property type="entry name" value="Thioredoxin-like"/>
    <property type="match status" value="1"/>
</dbReference>
<dbReference type="SMART" id="SM00702">
    <property type="entry name" value="P4Hc"/>
    <property type="match status" value="1"/>
</dbReference>
<dbReference type="RefSeq" id="WP_248667328.1">
    <property type="nucleotide sequence ID" value="NZ_JALPRX010000052.1"/>
</dbReference>
<evidence type="ECO:0000256" key="6">
    <source>
        <dbReference type="ARBA" id="ARBA00023004"/>
    </source>
</evidence>
<dbReference type="PROSITE" id="PS51471">
    <property type="entry name" value="FE2OG_OXY"/>
    <property type="match status" value="1"/>
</dbReference>
<dbReference type="GO" id="GO:0005506">
    <property type="term" value="F:iron ion binding"/>
    <property type="evidence" value="ECO:0007669"/>
    <property type="project" value="InterPro"/>
</dbReference>